<dbReference type="PANTHER" id="PTHR13710">
    <property type="entry name" value="DNA HELICASE RECQ FAMILY MEMBER"/>
    <property type="match status" value="1"/>
</dbReference>
<dbReference type="InterPro" id="IPR027417">
    <property type="entry name" value="P-loop_NTPase"/>
</dbReference>
<dbReference type="PROSITE" id="PS51192">
    <property type="entry name" value="HELICASE_ATP_BIND_1"/>
    <property type="match status" value="1"/>
</dbReference>
<dbReference type="RefSeq" id="XP_041285643.1">
    <property type="nucleotide sequence ID" value="XM_041442532.1"/>
</dbReference>
<evidence type="ECO:0000256" key="4">
    <source>
        <dbReference type="ARBA" id="ARBA00023125"/>
    </source>
</evidence>
<sequence length="465" mass="51464">MLDVFARDLPKERLPIDYIQTLNNNDRVDALQACLIVYVLTVTTIAPRQFQLESALATLNGRDSLITAGTGSGKTMCIIIPILLHPGTMSMTVSPLKCLQTTQVRESMKYGIATLSINEDTLNDSFLWERVHIDEAHNIHTAGLPHHGEEAFRPAYSKLGELHVLLCKGTTFQALSATLPPHILSTVWHELMISPDHVSLALSTNRLNITYATTPVVGSLHNFHNFDCLIPENYAPPMMIPKTLIFHDNKQEAAAAAAYNDLRLPKALQNQGIVKHYHSDMSTEYLQQMYNDFASTTGTCRIIHATAGASTGLDIQGVMIVIQYGIPKSMSEAAQRGGCAVRDGHLCGLYLIMVETWALEVELTDEHDDNCDPDKPYAAILKKNSSKKDRTGCAALCYAQSTICLREFLQSILMIKHLQLLEETEEWGKDCGQQILKVIAQFDEENVVTGSHSHLAKKTHTSVTA</sequence>
<comment type="catalytic activity">
    <reaction evidence="6">
        <text>Couples ATP hydrolysis with the unwinding of duplex DNA by translocating in the 3'-5' direction.</text>
        <dbReference type="EC" id="5.6.2.4"/>
    </reaction>
</comment>
<dbReference type="GO" id="GO:0005737">
    <property type="term" value="C:cytoplasm"/>
    <property type="evidence" value="ECO:0007669"/>
    <property type="project" value="TreeGrafter"/>
</dbReference>
<comment type="similarity">
    <text evidence="1">Belongs to the helicase family. RecQ subfamily.</text>
</comment>
<evidence type="ECO:0000259" key="8">
    <source>
        <dbReference type="PROSITE" id="PS51192"/>
    </source>
</evidence>
<dbReference type="EMBL" id="JABBWM010000118">
    <property type="protein sequence ID" value="KAG2088733.1"/>
    <property type="molecule type" value="Genomic_DNA"/>
</dbReference>
<evidence type="ECO:0000256" key="5">
    <source>
        <dbReference type="ARBA" id="ARBA00023235"/>
    </source>
</evidence>
<evidence type="ECO:0000313" key="11">
    <source>
        <dbReference type="Proteomes" id="UP000823399"/>
    </source>
</evidence>
<dbReference type="AlphaFoldDB" id="A0A9P7JMJ8"/>
<feature type="domain" description="Helicase C-terminal" evidence="9">
    <location>
        <begin position="229"/>
        <end position="382"/>
    </location>
</feature>
<keyword evidence="3" id="KW-0067">ATP-binding</keyword>
<dbReference type="SUPFAM" id="SSF52540">
    <property type="entry name" value="P-loop containing nucleoside triphosphate hydrolases"/>
    <property type="match status" value="1"/>
</dbReference>
<comment type="caution">
    <text evidence="10">The sequence shown here is derived from an EMBL/GenBank/DDBJ whole genome shotgun (WGS) entry which is preliminary data.</text>
</comment>
<accession>A0A9P7JMJ8</accession>
<dbReference type="GO" id="GO:0016787">
    <property type="term" value="F:hydrolase activity"/>
    <property type="evidence" value="ECO:0007669"/>
    <property type="project" value="UniProtKB-KW"/>
</dbReference>
<reference evidence="10" key="1">
    <citation type="journal article" date="2020" name="New Phytol.">
        <title>Comparative genomics reveals dynamic genome evolution in host specialist ectomycorrhizal fungi.</title>
        <authorList>
            <person name="Lofgren L.A."/>
            <person name="Nguyen N.H."/>
            <person name="Vilgalys R."/>
            <person name="Ruytinx J."/>
            <person name="Liao H.L."/>
            <person name="Branco S."/>
            <person name="Kuo A."/>
            <person name="LaButti K."/>
            <person name="Lipzen A."/>
            <person name="Andreopoulos W."/>
            <person name="Pangilinan J."/>
            <person name="Riley R."/>
            <person name="Hundley H."/>
            <person name="Na H."/>
            <person name="Barry K."/>
            <person name="Grigoriev I.V."/>
            <person name="Stajich J.E."/>
            <person name="Kennedy P.G."/>
        </authorList>
    </citation>
    <scope>NUCLEOTIDE SEQUENCE</scope>
    <source>
        <strain evidence="10">FC423</strain>
    </source>
</reference>
<dbReference type="InterPro" id="IPR014001">
    <property type="entry name" value="Helicase_ATP-bd"/>
</dbReference>
<dbReference type="InterPro" id="IPR011545">
    <property type="entry name" value="DEAD/DEAH_box_helicase_dom"/>
</dbReference>
<proteinExistence type="inferred from homology"/>
<evidence type="ECO:0000256" key="3">
    <source>
        <dbReference type="ARBA" id="ARBA00022840"/>
    </source>
</evidence>
<dbReference type="GO" id="GO:0043138">
    <property type="term" value="F:3'-5' DNA helicase activity"/>
    <property type="evidence" value="ECO:0007669"/>
    <property type="project" value="UniProtKB-EC"/>
</dbReference>
<dbReference type="InterPro" id="IPR001650">
    <property type="entry name" value="Helicase_C-like"/>
</dbReference>
<dbReference type="GO" id="GO:0003677">
    <property type="term" value="F:DNA binding"/>
    <property type="evidence" value="ECO:0007669"/>
    <property type="project" value="UniProtKB-KW"/>
</dbReference>
<dbReference type="PROSITE" id="PS51194">
    <property type="entry name" value="HELICASE_CTER"/>
    <property type="match status" value="1"/>
</dbReference>
<dbReference type="GeneID" id="64704791"/>
<dbReference type="GO" id="GO:0000724">
    <property type="term" value="P:double-strand break repair via homologous recombination"/>
    <property type="evidence" value="ECO:0007669"/>
    <property type="project" value="TreeGrafter"/>
</dbReference>
<gene>
    <name evidence="10" type="ORF">F5147DRAFT_780865</name>
</gene>
<evidence type="ECO:0000259" key="9">
    <source>
        <dbReference type="PROSITE" id="PS51194"/>
    </source>
</evidence>
<dbReference type="Pfam" id="PF00270">
    <property type="entry name" value="DEAD"/>
    <property type="match status" value="1"/>
</dbReference>
<evidence type="ECO:0000256" key="1">
    <source>
        <dbReference type="ARBA" id="ARBA00005446"/>
    </source>
</evidence>
<dbReference type="GO" id="GO:0009378">
    <property type="term" value="F:four-way junction helicase activity"/>
    <property type="evidence" value="ECO:0007669"/>
    <property type="project" value="TreeGrafter"/>
</dbReference>
<dbReference type="GO" id="GO:0005694">
    <property type="term" value="C:chromosome"/>
    <property type="evidence" value="ECO:0007669"/>
    <property type="project" value="TreeGrafter"/>
</dbReference>
<dbReference type="EC" id="5.6.2.4" evidence="7"/>
<dbReference type="PANTHER" id="PTHR13710:SF105">
    <property type="entry name" value="ATP-DEPENDENT DNA HELICASE Q1"/>
    <property type="match status" value="1"/>
</dbReference>
<evidence type="ECO:0000256" key="6">
    <source>
        <dbReference type="ARBA" id="ARBA00034617"/>
    </source>
</evidence>
<keyword evidence="2" id="KW-0547">Nucleotide-binding</keyword>
<protein>
    <recommendedName>
        <fullName evidence="7">DNA 3'-5' helicase</fullName>
        <ecNumber evidence="7">5.6.2.4</ecNumber>
    </recommendedName>
</protein>
<keyword evidence="5" id="KW-0413">Isomerase</keyword>
<keyword evidence="11" id="KW-1185">Reference proteome</keyword>
<dbReference type="Pfam" id="PF00271">
    <property type="entry name" value="Helicase_C"/>
    <property type="match status" value="1"/>
</dbReference>
<evidence type="ECO:0000313" key="10">
    <source>
        <dbReference type="EMBL" id="KAG2088733.1"/>
    </source>
</evidence>
<dbReference type="GO" id="GO:0005524">
    <property type="term" value="F:ATP binding"/>
    <property type="evidence" value="ECO:0007669"/>
    <property type="project" value="UniProtKB-KW"/>
</dbReference>
<keyword evidence="4" id="KW-0238">DNA-binding</keyword>
<name>A0A9P7JMJ8_9AGAM</name>
<organism evidence="10 11">
    <name type="scientific">Suillus discolor</name>
    <dbReference type="NCBI Taxonomy" id="1912936"/>
    <lineage>
        <taxon>Eukaryota</taxon>
        <taxon>Fungi</taxon>
        <taxon>Dikarya</taxon>
        <taxon>Basidiomycota</taxon>
        <taxon>Agaricomycotina</taxon>
        <taxon>Agaricomycetes</taxon>
        <taxon>Agaricomycetidae</taxon>
        <taxon>Boletales</taxon>
        <taxon>Suillineae</taxon>
        <taxon>Suillaceae</taxon>
        <taxon>Suillus</taxon>
    </lineage>
</organism>
<dbReference type="Gene3D" id="3.40.50.300">
    <property type="entry name" value="P-loop containing nucleotide triphosphate hydrolases"/>
    <property type="match status" value="3"/>
</dbReference>
<dbReference type="Proteomes" id="UP000823399">
    <property type="component" value="Unassembled WGS sequence"/>
</dbReference>
<feature type="domain" description="Helicase ATP-binding" evidence="8">
    <location>
        <begin position="55"/>
        <end position="197"/>
    </location>
</feature>
<dbReference type="SMART" id="SM00490">
    <property type="entry name" value="HELICc"/>
    <property type="match status" value="1"/>
</dbReference>
<evidence type="ECO:0000256" key="2">
    <source>
        <dbReference type="ARBA" id="ARBA00022741"/>
    </source>
</evidence>
<keyword evidence="10" id="KW-0378">Hydrolase</keyword>
<dbReference type="OrthoDB" id="10261556at2759"/>
<evidence type="ECO:0000256" key="7">
    <source>
        <dbReference type="ARBA" id="ARBA00034808"/>
    </source>
</evidence>